<organism evidence="2 3">
    <name type="scientific">Sugiyamaella lignohabitans</name>
    <dbReference type="NCBI Taxonomy" id="796027"/>
    <lineage>
        <taxon>Eukaryota</taxon>
        <taxon>Fungi</taxon>
        <taxon>Dikarya</taxon>
        <taxon>Ascomycota</taxon>
        <taxon>Saccharomycotina</taxon>
        <taxon>Dipodascomycetes</taxon>
        <taxon>Dipodascales</taxon>
        <taxon>Trichomonascaceae</taxon>
        <taxon>Sugiyamaella</taxon>
    </lineage>
</organism>
<dbReference type="Pfam" id="PF09774">
    <property type="entry name" value="MIX23"/>
    <property type="match status" value="1"/>
</dbReference>
<gene>
    <name evidence="2" type="ORF">AWJ20_593</name>
</gene>
<dbReference type="Proteomes" id="UP000189580">
    <property type="component" value="Chromosome a"/>
</dbReference>
<dbReference type="GeneID" id="30037642"/>
<evidence type="ECO:0000256" key="1">
    <source>
        <dbReference type="SAM" id="MobiDB-lite"/>
    </source>
</evidence>
<accession>A0A167D0X8</accession>
<proteinExistence type="predicted"/>
<evidence type="ECO:0000313" key="3">
    <source>
        <dbReference type="Proteomes" id="UP000189580"/>
    </source>
</evidence>
<feature type="compositionally biased region" description="Low complexity" evidence="1">
    <location>
        <begin position="90"/>
        <end position="102"/>
    </location>
</feature>
<feature type="region of interest" description="Disordered" evidence="1">
    <location>
        <begin position="89"/>
        <end position="108"/>
    </location>
</feature>
<keyword evidence="3" id="KW-1185">Reference proteome</keyword>
<evidence type="ECO:0000313" key="2">
    <source>
        <dbReference type="EMBL" id="ANB12343.1"/>
    </source>
</evidence>
<reference evidence="2 3" key="1">
    <citation type="submission" date="2016-02" db="EMBL/GenBank/DDBJ databases">
        <title>Complete genome sequence and transcriptome regulation of the pentose utilising yeast Sugiyamaella lignohabitans.</title>
        <authorList>
            <person name="Bellasio M."/>
            <person name="Peymann A."/>
            <person name="Valli M."/>
            <person name="Sipitzky M."/>
            <person name="Graf A."/>
            <person name="Sauer M."/>
            <person name="Marx H."/>
            <person name="Mattanovich D."/>
        </authorList>
    </citation>
    <scope>NUCLEOTIDE SEQUENCE [LARGE SCALE GENOMIC DNA]</scope>
    <source>
        <strain evidence="2 3">CBS 10342</strain>
    </source>
</reference>
<dbReference type="RefSeq" id="XP_018734820.1">
    <property type="nucleotide sequence ID" value="XM_018882542.1"/>
</dbReference>
<dbReference type="OrthoDB" id="5593818at2759"/>
<sequence length="198" mass="21910">MTGTINNGKPFPPMEIRELLNPGSCYSPEAIRAFLRYSRRQSDDSLPTHLPRTGSCAEHISTVLFPAWLARDTLLDYCGRVSDQGRKAVRNSGLSNSNSNGDLDSRSATAVLPPGLSESLRVPPDPRIDAYRARDFGKSPESAEDAIREWVDQELSIESIVRENSCHLLADKCGSFSTKPGSYIKAYNESVYEPSRED</sequence>
<name>A0A167D0X8_9ASCO</name>
<dbReference type="AlphaFoldDB" id="A0A167D0X8"/>
<dbReference type="GO" id="GO:0005758">
    <property type="term" value="C:mitochondrial intermembrane space"/>
    <property type="evidence" value="ECO:0007669"/>
    <property type="project" value="InterPro"/>
</dbReference>
<dbReference type="KEGG" id="slb:AWJ20_593"/>
<dbReference type="InterPro" id="IPR019171">
    <property type="entry name" value="MIX23"/>
</dbReference>
<protein>
    <submittedName>
        <fullName evidence="2">Uncharacterized protein</fullName>
    </submittedName>
</protein>
<dbReference type="EMBL" id="CP014501">
    <property type="protein sequence ID" value="ANB12343.1"/>
    <property type="molecule type" value="Genomic_DNA"/>
</dbReference>